<dbReference type="Proteomes" id="UP001271007">
    <property type="component" value="Unassembled WGS sequence"/>
</dbReference>
<gene>
    <name evidence="4" type="ORF">LTR09_009540</name>
</gene>
<accession>A0AAJ0G5K6</accession>
<dbReference type="Gene3D" id="3.90.226.10">
    <property type="entry name" value="2-enoyl-CoA Hydratase, Chain A, domain 1"/>
    <property type="match status" value="1"/>
</dbReference>
<protein>
    <recommendedName>
        <fullName evidence="3">CPAF-like PDZ domain-containing protein</fullName>
    </recommendedName>
</protein>
<dbReference type="PANTHER" id="PTHR37049:SF4">
    <property type="entry name" value="RHODANESE DOMAIN-CONTAINING PROTEIN"/>
    <property type="match status" value="1"/>
</dbReference>
<keyword evidence="1" id="KW-0812">Transmembrane</keyword>
<sequence>MRSAALLVAIVAPALVLSAPSAAIEPCAQVSATLASNGRTDFEGNLIINADVAYACLQSVPLDVNGATAQLEGLKTSLKFQSDLSYLSNPPPGWLYTGVDVMGSLDAISEKLQAGGYDGEYSLQLDLHDLVISAHDFHFMYTADILDVLGWKRGTQLVSVSTDGTSLPNVYVAADARALAGLDATHYKPSAIVKINDTNVETWLNKYATVEPWDHDPDASYNQVFVNIPSLSTMKFGSTFTTYFYHFPGAQTRLTFDNGTSMDVLSYATANLDFAGVVDGETFFSKFCSGPQASSSASASVLPSSTPFASLSIPATSSGSATASASGSGVAASSVTTNNLYTPLASASASPLPRALYYPQPAVQAPDYSFGGYFPGGQKDLAVATVPTFQPSSNYMFQNKLRTFLATAKSLGKTKLILDLRGNGGGDVVDGYGFFTELFPSQAPYGLGNLAAFPLVDAVGQVVSGYSDRQIAQDKVTNILTFDFEENLDAKNGDYNSWSDFYGPIERHGGSFTNARRYNFSSPLGLPDPIYGYINDTRPQPQTFEPSNIVILTDGFCGSTCALFSELVKTQAPGVQFIAVGGRKQTGPMQAVGGSKGSNDQELSIVANVTLTAYQRGDEKERALFAPYVQGGLEEAATQALQRAPSASVNWINNLRKADDTFTPLQFVYEAANCRFFYTAQMLFDQSLVWQQTYNLGWNAGNATCVPGSSGHPSAKFGFDTSYINAEPPASAKNFFGADISWTYPGALKMNASSSQISTPSSSAPASGSSGTTAPTPASGNAASSLYTAMPVVVCLAAAFAGFLLV</sequence>
<keyword evidence="2" id="KW-0732">Signal</keyword>
<evidence type="ECO:0000256" key="2">
    <source>
        <dbReference type="SAM" id="SignalP"/>
    </source>
</evidence>
<evidence type="ECO:0000259" key="3">
    <source>
        <dbReference type="Pfam" id="PF23658"/>
    </source>
</evidence>
<feature type="chain" id="PRO_5042479201" description="CPAF-like PDZ domain-containing protein" evidence="2">
    <location>
        <begin position="19"/>
        <end position="806"/>
    </location>
</feature>
<dbReference type="PANTHER" id="PTHR37049">
    <property type="entry name" value="PEPTIDASE S41 FAMILY PROTEIN"/>
    <property type="match status" value="1"/>
</dbReference>
<evidence type="ECO:0000313" key="4">
    <source>
        <dbReference type="EMBL" id="KAK3049121.1"/>
    </source>
</evidence>
<dbReference type="SUPFAM" id="SSF52096">
    <property type="entry name" value="ClpP/crotonase"/>
    <property type="match status" value="1"/>
</dbReference>
<evidence type="ECO:0000256" key="1">
    <source>
        <dbReference type="SAM" id="Phobius"/>
    </source>
</evidence>
<dbReference type="AlphaFoldDB" id="A0AAJ0G5K6"/>
<dbReference type="EMBL" id="JAWDJX010000042">
    <property type="protein sequence ID" value="KAK3049121.1"/>
    <property type="molecule type" value="Genomic_DNA"/>
</dbReference>
<keyword evidence="1" id="KW-0472">Membrane</keyword>
<feature type="domain" description="CPAF-like PDZ" evidence="3">
    <location>
        <begin position="151"/>
        <end position="274"/>
    </location>
</feature>
<keyword evidence="1" id="KW-1133">Transmembrane helix</keyword>
<feature type="transmembrane region" description="Helical" evidence="1">
    <location>
        <begin position="786"/>
        <end position="805"/>
    </location>
</feature>
<dbReference type="InterPro" id="IPR052766">
    <property type="entry name" value="S41A_metabolite_peptidase"/>
</dbReference>
<reference evidence="4" key="1">
    <citation type="submission" date="2023-04" db="EMBL/GenBank/DDBJ databases">
        <title>Black Yeasts Isolated from many extreme environments.</title>
        <authorList>
            <person name="Coleine C."/>
            <person name="Stajich J.E."/>
            <person name="Selbmann L."/>
        </authorList>
    </citation>
    <scope>NUCLEOTIDE SEQUENCE</scope>
    <source>
        <strain evidence="4">CCFEE 5312</strain>
    </source>
</reference>
<comment type="caution">
    <text evidence="4">The sequence shown here is derived from an EMBL/GenBank/DDBJ whole genome shotgun (WGS) entry which is preliminary data.</text>
</comment>
<evidence type="ECO:0000313" key="5">
    <source>
        <dbReference type="Proteomes" id="UP001271007"/>
    </source>
</evidence>
<name>A0AAJ0G5K6_9PEZI</name>
<dbReference type="InterPro" id="IPR029045">
    <property type="entry name" value="ClpP/crotonase-like_dom_sf"/>
</dbReference>
<feature type="signal peptide" evidence="2">
    <location>
        <begin position="1"/>
        <end position="18"/>
    </location>
</feature>
<dbReference type="Pfam" id="PF23658">
    <property type="entry name" value="PDZ_CPAF_rel"/>
    <property type="match status" value="1"/>
</dbReference>
<keyword evidence="5" id="KW-1185">Reference proteome</keyword>
<organism evidence="4 5">
    <name type="scientific">Extremus antarcticus</name>
    <dbReference type="NCBI Taxonomy" id="702011"/>
    <lineage>
        <taxon>Eukaryota</taxon>
        <taxon>Fungi</taxon>
        <taxon>Dikarya</taxon>
        <taxon>Ascomycota</taxon>
        <taxon>Pezizomycotina</taxon>
        <taxon>Dothideomycetes</taxon>
        <taxon>Dothideomycetidae</taxon>
        <taxon>Mycosphaerellales</taxon>
        <taxon>Extremaceae</taxon>
        <taxon>Extremus</taxon>
    </lineage>
</organism>
<dbReference type="InterPro" id="IPR056186">
    <property type="entry name" value="PDZ_CPAF-rel"/>
</dbReference>
<proteinExistence type="predicted"/>